<comment type="caution">
    <text evidence="6">The sequence shown here is derived from an EMBL/GenBank/DDBJ whole genome shotgun (WGS) entry which is preliminary data.</text>
</comment>
<proteinExistence type="predicted"/>
<dbReference type="InterPro" id="IPR009057">
    <property type="entry name" value="Homeodomain-like_sf"/>
</dbReference>
<dbReference type="Proteomes" id="UP000295681">
    <property type="component" value="Unassembled WGS sequence"/>
</dbReference>
<dbReference type="PRINTS" id="PR00455">
    <property type="entry name" value="HTHTETR"/>
</dbReference>
<evidence type="ECO:0000313" key="7">
    <source>
        <dbReference type="Proteomes" id="UP000295681"/>
    </source>
</evidence>
<name>A0A4R5NBU4_9LACO</name>
<dbReference type="PANTHER" id="PTHR47506">
    <property type="entry name" value="TRANSCRIPTIONAL REGULATORY PROTEIN"/>
    <property type="match status" value="1"/>
</dbReference>
<dbReference type="Pfam" id="PF00440">
    <property type="entry name" value="TetR_N"/>
    <property type="match status" value="1"/>
</dbReference>
<dbReference type="AlphaFoldDB" id="A0A4R5NBU4"/>
<reference evidence="6 7" key="1">
    <citation type="journal article" date="2019" name="Appl. Microbiol. Biotechnol.">
        <title>Uncovering carbohydrate metabolism through a genotype-phenotype association study of 56 lactic acid bacteria genomes.</title>
        <authorList>
            <person name="Buron-Moles G."/>
            <person name="Chailyan A."/>
            <person name="Dolejs I."/>
            <person name="Forster J."/>
            <person name="Miks M.H."/>
        </authorList>
    </citation>
    <scope>NUCLEOTIDE SEQUENCE [LARGE SCALE GENOMIC DNA]</scope>
    <source>
        <strain evidence="6 7">ATCC 700006</strain>
    </source>
</reference>
<feature type="DNA-binding region" description="H-T-H motif" evidence="4">
    <location>
        <begin position="34"/>
        <end position="53"/>
    </location>
</feature>
<dbReference type="Pfam" id="PF17922">
    <property type="entry name" value="TetR_C_17"/>
    <property type="match status" value="1"/>
</dbReference>
<dbReference type="EMBL" id="PUFI01000002">
    <property type="protein sequence ID" value="TDG70073.1"/>
    <property type="molecule type" value="Genomic_DNA"/>
</dbReference>
<feature type="domain" description="HTH tetR-type" evidence="5">
    <location>
        <begin position="11"/>
        <end position="71"/>
    </location>
</feature>
<dbReference type="Gene3D" id="1.10.10.60">
    <property type="entry name" value="Homeodomain-like"/>
    <property type="match status" value="1"/>
</dbReference>
<accession>A0A4R5NBU4</accession>
<organism evidence="6 7">
    <name type="scientific">Leuconostoc fallax</name>
    <dbReference type="NCBI Taxonomy" id="1251"/>
    <lineage>
        <taxon>Bacteria</taxon>
        <taxon>Bacillati</taxon>
        <taxon>Bacillota</taxon>
        <taxon>Bacilli</taxon>
        <taxon>Lactobacillales</taxon>
        <taxon>Lactobacillaceae</taxon>
        <taxon>Leuconostoc</taxon>
    </lineage>
</organism>
<keyword evidence="1" id="KW-0805">Transcription regulation</keyword>
<dbReference type="GO" id="GO:0003677">
    <property type="term" value="F:DNA binding"/>
    <property type="evidence" value="ECO:0007669"/>
    <property type="project" value="UniProtKB-UniRule"/>
</dbReference>
<evidence type="ECO:0000256" key="2">
    <source>
        <dbReference type="ARBA" id="ARBA00023125"/>
    </source>
</evidence>
<evidence type="ECO:0000313" key="6">
    <source>
        <dbReference type="EMBL" id="TDG70073.1"/>
    </source>
</evidence>
<dbReference type="SUPFAM" id="SSF46689">
    <property type="entry name" value="Homeodomain-like"/>
    <property type="match status" value="1"/>
</dbReference>
<dbReference type="InterPro" id="IPR041612">
    <property type="entry name" value="YfiR_C"/>
</dbReference>
<protein>
    <recommendedName>
        <fullName evidence="5">HTH tetR-type domain-containing protein</fullName>
    </recommendedName>
</protein>
<evidence type="ECO:0000256" key="4">
    <source>
        <dbReference type="PROSITE-ProRule" id="PRU00335"/>
    </source>
</evidence>
<gene>
    <name evidence="6" type="ORF">C5L23_001597</name>
</gene>
<dbReference type="PANTHER" id="PTHR47506:SF6">
    <property type="entry name" value="HTH-TYPE TRANSCRIPTIONAL REPRESSOR NEMR"/>
    <property type="match status" value="1"/>
</dbReference>
<dbReference type="PROSITE" id="PS50977">
    <property type="entry name" value="HTH_TETR_2"/>
    <property type="match status" value="1"/>
</dbReference>
<keyword evidence="2 4" id="KW-0238">DNA-binding</keyword>
<dbReference type="GO" id="GO:0045892">
    <property type="term" value="P:negative regulation of DNA-templated transcription"/>
    <property type="evidence" value="ECO:0007669"/>
    <property type="project" value="UniProtKB-ARBA"/>
</dbReference>
<evidence type="ECO:0000256" key="3">
    <source>
        <dbReference type="ARBA" id="ARBA00023163"/>
    </source>
</evidence>
<keyword evidence="7" id="KW-1185">Reference proteome</keyword>
<evidence type="ECO:0000259" key="5">
    <source>
        <dbReference type="PROSITE" id="PS50977"/>
    </source>
</evidence>
<sequence length="201" mass="23258">MSRTVDEKVHQKKRQHILKAARQILLKKGYSNTSMLDVASAAGISRGGLYLYFSSVEEIMQTILIEKDQHRFDPIRAAIIDKQDFLQVLDQYLTIQKQRLLNISKSLLMSGYEYYAFEKSASSQEFLTKSLADTRRTVLGLLMLGVDQEKMHDQQIEDLADYCILTIEGLSLFCYLHQADEKYINRQLALLKKTIMNNKRN</sequence>
<dbReference type="FunFam" id="1.10.10.60:FF:000141">
    <property type="entry name" value="TetR family transcriptional regulator"/>
    <property type="match status" value="1"/>
</dbReference>
<dbReference type="Gene3D" id="1.10.357.10">
    <property type="entry name" value="Tetracycline Repressor, domain 2"/>
    <property type="match status" value="1"/>
</dbReference>
<keyword evidence="3" id="KW-0804">Transcription</keyword>
<dbReference type="InterPro" id="IPR001647">
    <property type="entry name" value="HTH_TetR"/>
</dbReference>
<dbReference type="RefSeq" id="WP_133264118.1">
    <property type="nucleotide sequence ID" value="NZ_JAGYGP010000003.1"/>
</dbReference>
<dbReference type="STRING" id="907931.GCA_000165675_01849"/>
<evidence type="ECO:0000256" key="1">
    <source>
        <dbReference type="ARBA" id="ARBA00023015"/>
    </source>
</evidence>